<comment type="subcellular location">
    <subcellularLocation>
        <location evidence="1 7">Membrane</location>
        <topology evidence="1 7">Multi-pass membrane protein</topology>
    </subcellularLocation>
</comment>
<sequence>MNQFSGAVLFLVGIVVRNQIATFLDISPESSSSAPYILIGLGLIIFFIGLLAFWSTVKGVVIVLHVLEDTLKGSLRKVINDYPKQPSLRSVDRLQSTLSCCGVKSYDDWFDTNYGRALTQVPKSCCKKNVSHTCNRTHLPSTSLSLIPPSDIHLQGCYNAIVTVIQSNYPIFAGVIIGIAFFPLLSVILSCCLAHSLKKQRYEQVE</sequence>
<feature type="transmembrane region" description="Helical" evidence="7">
    <location>
        <begin position="34"/>
        <end position="67"/>
    </location>
</feature>
<keyword evidence="6" id="KW-1015">Disulfide bond</keyword>
<evidence type="ECO:0000256" key="2">
    <source>
        <dbReference type="ARBA" id="ARBA00006840"/>
    </source>
</evidence>
<dbReference type="PANTHER" id="PTHR19282:SF252">
    <property type="entry name" value="TETRASPANIN"/>
    <property type="match status" value="1"/>
</dbReference>
<dbReference type="Proteomes" id="UP000663829">
    <property type="component" value="Unassembled WGS sequence"/>
</dbReference>
<reference evidence="8" key="1">
    <citation type="submission" date="2021-02" db="EMBL/GenBank/DDBJ databases">
        <authorList>
            <person name="Nowell W R."/>
        </authorList>
    </citation>
    <scope>NUCLEOTIDE SEQUENCE</scope>
</reference>
<dbReference type="InterPro" id="IPR000301">
    <property type="entry name" value="Tetraspanin_animals"/>
</dbReference>
<evidence type="ECO:0000256" key="7">
    <source>
        <dbReference type="RuleBase" id="RU361218"/>
    </source>
</evidence>
<evidence type="ECO:0000256" key="1">
    <source>
        <dbReference type="ARBA" id="ARBA00004141"/>
    </source>
</evidence>
<evidence type="ECO:0000313" key="8">
    <source>
        <dbReference type="EMBL" id="CAF1138526.1"/>
    </source>
</evidence>
<proteinExistence type="inferred from homology"/>
<keyword evidence="10" id="KW-1185">Reference proteome</keyword>
<keyword evidence="3 7" id="KW-0812">Transmembrane</keyword>
<dbReference type="PIRSF" id="PIRSF002419">
    <property type="entry name" value="Tetraspanin"/>
    <property type="match status" value="1"/>
</dbReference>
<dbReference type="Gene3D" id="1.10.1450.10">
    <property type="entry name" value="Tetraspanin"/>
    <property type="match status" value="1"/>
</dbReference>
<comment type="caution">
    <text evidence="8">The sequence shown here is derived from an EMBL/GenBank/DDBJ whole genome shotgun (WGS) entry which is preliminary data.</text>
</comment>
<dbReference type="Proteomes" id="UP000681722">
    <property type="component" value="Unassembled WGS sequence"/>
</dbReference>
<dbReference type="PANTHER" id="PTHR19282">
    <property type="entry name" value="TETRASPANIN"/>
    <property type="match status" value="1"/>
</dbReference>
<dbReference type="SUPFAM" id="SSF48652">
    <property type="entry name" value="Tetraspanin"/>
    <property type="match status" value="1"/>
</dbReference>
<dbReference type="OrthoDB" id="9972904at2759"/>
<evidence type="ECO:0000256" key="4">
    <source>
        <dbReference type="ARBA" id="ARBA00022989"/>
    </source>
</evidence>
<dbReference type="EMBL" id="CAJNOQ010006533">
    <property type="protein sequence ID" value="CAF1138526.1"/>
    <property type="molecule type" value="Genomic_DNA"/>
</dbReference>
<keyword evidence="4 7" id="KW-1133">Transmembrane helix</keyword>
<evidence type="ECO:0000313" key="9">
    <source>
        <dbReference type="EMBL" id="CAF3902275.1"/>
    </source>
</evidence>
<dbReference type="PRINTS" id="PR00259">
    <property type="entry name" value="TMFOUR"/>
</dbReference>
<name>A0A814RTA2_9BILA</name>
<evidence type="ECO:0000256" key="3">
    <source>
        <dbReference type="ARBA" id="ARBA00022692"/>
    </source>
</evidence>
<evidence type="ECO:0000256" key="5">
    <source>
        <dbReference type="ARBA" id="ARBA00023136"/>
    </source>
</evidence>
<dbReference type="GO" id="GO:0005886">
    <property type="term" value="C:plasma membrane"/>
    <property type="evidence" value="ECO:0007669"/>
    <property type="project" value="TreeGrafter"/>
</dbReference>
<dbReference type="EMBL" id="CAJOBC010006533">
    <property type="protein sequence ID" value="CAF3902275.1"/>
    <property type="molecule type" value="Genomic_DNA"/>
</dbReference>
<feature type="transmembrane region" description="Helical" evidence="7">
    <location>
        <begin position="171"/>
        <end position="197"/>
    </location>
</feature>
<dbReference type="InterPro" id="IPR008952">
    <property type="entry name" value="Tetraspanin_EC2_sf"/>
</dbReference>
<gene>
    <name evidence="8" type="ORF">GPM918_LOCUS20562</name>
    <name evidence="9" type="ORF">SRO942_LOCUS20559</name>
</gene>
<dbReference type="Pfam" id="PF00335">
    <property type="entry name" value="Tetraspanin"/>
    <property type="match status" value="1"/>
</dbReference>
<comment type="similarity">
    <text evidence="2 7">Belongs to the tetraspanin (TM4SF) family.</text>
</comment>
<keyword evidence="5 7" id="KW-0472">Membrane</keyword>
<protein>
    <recommendedName>
        <fullName evidence="7">Tetraspanin</fullName>
    </recommendedName>
</protein>
<comment type="caution">
    <text evidence="7">Lacks conserved residue(s) required for the propagation of feature annotation.</text>
</comment>
<accession>A0A814RTA2</accession>
<dbReference type="AlphaFoldDB" id="A0A814RTA2"/>
<evidence type="ECO:0000256" key="6">
    <source>
        <dbReference type="PIRSR" id="PIRSR002419-1"/>
    </source>
</evidence>
<organism evidence="8 10">
    <name type="scientific">Didymodactylos carnosus</name>
    <dbReference type="NCBI Taxonomy" id="1234261"/>
    <lineage>
        <taxon>Eukaryota</taxon>
        <taxon>Metazoa</taxon>
        <taxon>Spiralia</taxon>
        <taxon>Gnathifera</taxon>
        <taxon>Rotifera</taxon>
        <taxon>Eurotatoria</taxon>
        <taxon>Bdelloidea</taxon>
        <taxon>Philodinida</taxon>
        <taxon>Philodinidae</taxon>
        <taxon>Didymodactylos</taxon>
    </lineage>
</organism>
<dbReference type="InterPro" id="IPR018499">
    <property type="entry name" value="Tetraspanin/Peripherin"/>
</dbReference>
<evidence type="ECO:0000313" key="10">
    <source>
        <dbReference type="Proteomes" id="UP000663829"/>
    </source>
</evidence>
<feature type="disulfide bond" evidence="6">
    <location>
        <begin position="101"/>
        <end position="125"/>
    </location>
</feature>